<keyword evidence="1" id="KW-0472">Membrane</keyword>
<evidence type="ECO:0000313" key="2">
    <source>
        <dbReference type="EMBL" id="VVO45791.1"/>
    </source>
</evidence>
<protein>
    <recommendedName>
        <fullName evidence="4">DUF3742 domain-containing protein</fullName>
    </recommendedName>
</protein>
<evidence type="ECO:0000256" key="1">
    <source>
        <dbReference type="SAM" id="Phobius"/>
    </source>
</evidence>
<dbReference type="AlphaFoldDB" id="A0A5E7G1I5"/>
<accession>A0A5E7G1I5</accession>
<evidence type="ECO:0008006" key="4">
    <source>
        <dbReference type="Google" id="ProtNLM"/>
    </source>
</evidence>
<sequence length="127" mass="13858">MPTQAPIHVSRAHRWAYACGMSLKRGYRWLKEFESRVAERAVSAGIPAGKGIVRGSFLVAKLALIGGLLFVSLWLAISIVILIVLFGSLVNAAPIPSKNALRYKAYGDPYGEYEFGRAPGQPDLKDL</sequence>
<dbReference type="InterPro" id="IPR022213">
    <property type="entry name" value="DUF3742"/>
</dbReference>
<gene>
    <name evidence="2" type="ORF">PS862_00035</name>
</gene>
<dbReference type="EMBL" id="CABVII010000001">
    <property type="protein sequence ID" value="VVO45791.1"/>
    <property type="molecule type" value="Genomic_DNA"/>
</dbReference>
<dbReference type="OrthoDB" id="7019720at2"/>
<dbReference type="RefSeq" id="WP_150782906.1">
    <property type="nucleotide sequence ID" value="NZ_CABVII010000001.1"/>
</dbReference>
<reference evidence="2 3" key="1">
    <citation type="submission" date="2019-09" db="EMBL/GenBank/DDBJ databases">
        <authorList>
            <person name="Chandra G."/>
            <person name="Truman W A."/>
        </authorList>
    </citation>
    <scope>NUCLEOTIDE SEQUENCE [LARGE SCALE GENOMIC DNA]</scope>
    <source>
        <strain evidence="2">PS862</strain>
    </source>
</reference>
<proteinExistence type="predicted"/>
<keyword evidence="1" id="KW-1133">Transmembrane helix</keyword>
<name>A0A5E7G1I5_PSEFL</name>
<feature type="transmembrane region" description="Helical" evidence="1">
    <location>
        <begin position="62"/>
        <end position="89"/>
    </location>
</feature>
<evidence type="ECO:0000313" key="3">
    <source>
        <dbReference type="Proteomes" id="UP000385207"/>
    </source>
</evidence>
<organism evidence="2 3">
    <name type="scientific">Pseudomonas fluorescens</name>
    <dbReference type="NCBI Taxonomy" id="294"/>
    <lineage>
        <taxon>Bacteria</taxon>
        <taxon>Pseudomonadati</taxon>
        <taxon>Pseudomonadota</taxon>
        <taxon>Gammaproteobacteria</taxon>
        <taxon>Pseudomonadales</taxon>
        <taxon>Pseudomonadaceae</taxon>
        <taxon>Pseudomonas</taxon>
    </lineage>
</organism>
<dbReference type="Proteomes" id="UP000385207">
    <property type="component" value="Unassembled WGS sequence"/>
</dbReference>
<keyword evidence="1" id="KW-0812">Transmembrane</keyword>
<dbReference type="Pfam" id="PF12553">
    <property type="entry name" value="DUF3742"/>
    <property type="match status" value="1"/>
</dbReference>